<feature type="compositionally biased region" description="Basic and acidic residues" evidence="2">
    <location>
        <begin position="1353"/>
        <end position="1370"/>
    </location>
</feature>
<evidence type="ECO:0000256" key="3">
    <source>
        <dbReference type="SAM" id="Phobius"/>
    </source>
</evidence>
<evidence type="ECO:0000256" key="1">
    <source>
        <dbReference type="PROSITE-ProRule" id="PRU00176"/>
    </source>
</evidence>
<keyword evidence="3" id="KW-1133">Transmembrane helix</keyword>
<sequence>MSTKNNHILWIGNIPFDVTEKELYEVLSKVGDVINVRIKYDVDKNMSKGFAFCEYKDIETCMLALKYVNGYELKGRKLRLYWANEENREKVASITMNSNSNNNSNNNSNSNSNSNSKGTKEINKRSNVPGASIGSETFGIDAGGASVGNFCSRKNIPNSTSPLGNTHNSIATNELQVGKETTLMEIKENIIKVNIANIIHTLTTSQILYILSYFHNFSKKDFTTLKIYFTKKRSVAYALLHCLFLLNMINEHQTINNDFHLCIDEEALLNKNERSIQMRNSNINVSLGKRDKKIMGSLKHGIINTREDFSHTSYFNNSTATSVNDTNEVSIIRRGECYTHNSKSGGDNNFSKKKNFSANSTLGKKGHPHNNSATSSSLGKSKGNVVNYGLYGPKKNDNVGHSRSYIHNIDLGNQNCNICDDSFEVVFQNGNNNGGGKSRIRKKSLYPSINICSSQMEKHNNTLDAHLEDTHDDKCVNEKKVSYLSEYSHVVDDGPNGDFMMSERMYNSNNAGEESESTSFMEITNAGVHAYCGDVVKNANLCDGDSNTLGLHREDDFFGEKLPNKKGPYTMSHKNKLYINAQEESGTREKVPLSEFTSEKGSTSAHAKVAPHGASPYGASPCGASTHEASTHEASTHGASTHEASPYADVDLPDDELVNEVIKNTDILNNILKSKAEDMRNWSDEQRIQVLSIQKALQLKGYTLNYLMGTIFREGAVSADIAVRSNVGKNAKNVRVCLLHVCLLQVCLLQVCLLHAFMLPRGKMDERYFVTNIQIKSITVRRYAKCPYRRGGIGVGVILFLYRCSRKYRQVSALKNVRDTKSRLYIAYTNSKDVKTRNIKNRILRNKVLSNFGIIFYVLSFMITMCVIILCLIIHSNSNYVECTIPYTDCPILIHTDVNDLFTSYIINSMSKDNILSIYRSMEKKRIDGIVEQSSSKNKMSFQMLYTEKVNCKYCKVIFKIVENETIQDINFFEDVNKCVKKVDQSSCFNVKNGIILKEKIHIYKKYKEPIRHQSRFEKTQKEEMFFTGEKVVYTDAYHTSQEKVVIQDKILYLYPLLSDFVLNMDEFKMYKEDEKEIYINEEKLRKHDFLDEQSVDFCNPSYKEKHGYNNLSDDLPVCANDLPVCENDIPVCANDLPVCENDIPVCANDLPVCADDLPVCANDLPVCADDLPVCANDVPVCANDLPVCANDLPVFLFRESTYFWLCPTFYKDKKQALQYKISSIIEKALHLKKLEYVQKNKHVIEMSKVSPIISTYKHFGYISKELKLPFTVDIYSRFQLTEKDVLTIDVVEKMYKAFFSKHNGRICNEKEIIKCGNKKEEKAVLHTHVDVEKLAFFTGGITKNNVSNNEDIEKLEENKHLENSTKDEENTSLNDNTFYKSEDMEKKKDTYWDKPIHNHDNYEHKHVFVEISKEKIWNDETKEQFIKELAVSTFPAFEMVKGLYHDL</sequence>
<evidence type="ECO:0000259" key="4">
    <source>
        <dbReference type="PROSITE" id="PS50102"/>
    </source>
</evidence>
<evidence type="ECO:0000313" key="6">
    <source>
        <dbReference type="Proteomes" id="UP000078550"/>
    </source>
</evidence>
<feature type="transmembrane region" description="Helical" evidence="3">
    <location>
        <begin position="738"/>
        <end position="759"/>
    </location>
</feature>
<feature type="compositionally biased region" description="Polar residues" evidence="2">
    <location>
        <begin position="595"/>
        <end position="605"/>
    </location>
</feature>
<feature type="region of interest" description="Disordered" evidence="2">
    <location>
        <begin position="1353"/>
        <end position="1380"/>
    </location>
</feature>
<dbReference type="SMART" id="SM00360">
    <property type="entry name" value="RRM"/>
    <property type="match status" value="1"/>
</dbReference>
<dbReference type="GO" id="GO:0005847">
    <property type="term" value="C:mRNA cleavage and polyadenylation specificity factor complex"/>
    <property type="evidence" value="ECO:0007669"/>
    <property type="project" value="TreeGrafter"/>
</dbReference>
<dbReference type="Gene3D" id="3.30.70.330">
    <property type="match status" value="1"/>
</dbReference>
<reference evidence="6" key="1">
    <citation type="submission" date="2016-05" db="EMBL/GenBank/DDBJ databases">
        <authorList>
            <person name="Naeem Raeece"/>
        </authorList>
    </citation>
    <scope>NUCLEOTIDE SEQUENCE [LARGE SCALE GENOMIC DNA]</scope>
</reference>
<evidence type="ECO:0000313" key="5">
    <source>
        <dbReference type="EMBL" id="SBT34275.1"/>
    </source>
</evidence>
<name>A0A1A8YRW2_PLAOA</name>
<dbReference type="EMBL" id="FLRE01000076">
    <property type="protein sequence ID" value="SBT34275.1"/>
    <property type="molecule type" value="Genomic_DNA"/>
</dbReference>
<dbReference type="InterPro" id="IPR000504">
    <property type="entry name" value="RRM_dom"/>
</dbReference>
<feature type="compositionally biased region" description="Polar residues" evidence="2">
    <location>
        <begin position="369"/>
        <end position="379"/>
    </location>
</feature>
<keyword evidence="3" id="KW-0812">Transmembrane</keyword>
<evidence type="ECO:0000256" key="2">
    <source>
        <dbReference type="SAM" id="MobiDB-lite"/>
    </source>
</evidence>
<dbReference type="PROSITE" id="PS50102">
    <property type="entry name" value="RRM"/>
    <property type="match status" value="1"/>
</dbReference>
<keyword evidence="1" id="KW-0694">RNA-binding</keyword>
<dbReference type="InterPro" id="IPR012677">
    <property type="entry name" value="Nucleotide-bd_a/b_plait_sf"/>
</dbReference>
<accession>A0A1A8YRW2</accession>
<feature type="region of interest" description="Disordered" evidence="2">
    <location>
        <begin position="581"/>
        <end position="650"/>
    </location>
</feature>
<dbReference type="Pfam" id="PF15861">
    <property type="entry name" value="partial_CstF"/>
    <property type="match status" value="1"/>
</dbReference>
<dbReference type="GO" id="GO:0003729">
    <property type="term" value="F:mRNA binding"/>
    <property type="evidence" value="ECO:0007669"/>
    <property type="project" value="TreeGrafter"/>
</dbReference>
<organism evidence="5 6">
    <name type="scientific">Plasmodium ovale wallikeri</name>
    <dbReference type="NCBI Taxonomy" id="864142"/>
    <lineage>
        <taxon>Eukaryota</taxon>
        <taxon>Sar</taxon>
        <taxon>Alveolata</taxon>
        <taxon>Apicomplexa</taxon>
        <taxon>Aconoidasida</taxon>
        <taxon>Haemosporida</taxon>
        <taxon>Plasmodiidae</taxon>
        <taxon>Plasmodium</taxon>
        <taxon>Plasmodium (Plasmodium)</taxon>
    </lineage>
</organism>
<feature type="region of interest" description="Disordered" evidence="2">
    <location>
        <begin position="96"/>
        <end position="126"/>
    </location>
</feature>
<dbReference type="SUPFAM" id="SSF54928">
    <property type="entry name" value="RNA-binding domain, RBD"/>
    <property type="match status" value="1"/>
</dbReference>
<feature type="transmembrane region" description="Helical" evidence="3">
    <location>
        <begin position="848"/>
        <end position="875"/>
    </location>
</feature>
<feature type="compositionally biased region" description="Low complexity" evidence="2">
    <location>
        <begin position="97"/>
        <end position="116"/>
    </location>
</feature>
<gene>
    <name evidence="5" type="ORF">POVWA2_019060</name>
</gene>
<dbReference type="Pfam" id="PF00076">
    <property type="entry name" value="RRM_1"/>
    <property type="match status" value="1"/>
</dbReference>
<feature type="region of interest" description="Disordered" evidence="2">
    <location>
        <begin position="342"/>
        <end position="380"/>
    </location>
</feature>
<dbReference type="Proteomes" id="UP000078550">
    <property type="component" value="Unassembled WGS sequence"/>
</dbReference>
<dbReference type="PANTHER" id="PTHR45735:SF2">
    <property type="entry name" value="CLEAVAGE STIMULATION FACTOR SUBUNIT 2"/>
    <property type="match status" value="1"/>
</dbReference>
<keyword evidence="3" id="KW-0472">Membrane</keyword>
<dbReference type="InterPro" id="IPR031721">
    <property type="entry name" value="Partial_CstF"/>
</dbReference>
<feature type="domain" description="RRM" evidence="4">
    <location>
        <begin position="7"/>
        <end position="85"/>
    </location>
</feature>
<protein>
    <submittedName>
        <fullName evidence="5">mRNA processing protein, putative</fullName>
    </submittedName>
</protein>
<dbReference type="PANTHER" id="PTHR45735">
    <property type="entry name" value="CLEAVAGE STIMULATION FACTOR SUBUNIT 2"/>
    <property type="match status" value="1"/>
</dbReference>
<proteinExistence type="predicted"/>
<dbReference type="InterPro" id="IPR035979">
    <property type="entry name" value="RBD_domain_sf"/>
</dbReference>